<organism evidence="1">
    <name type="scientific">Solanum chacoense</name>
    <name type="common">Chaco potato</name>
    <dbReference type="NCBI Taxonomy" id="4108"/>
    <lineage>
        <taxon>Eukaryota</taxon>
        <taxon>Viridiplantae</taxon>
        <taxon>Streptophyta</taxon>
        <taxon>Embryophyta</taxon>
        <taxon>Tracheophyta</taxon>
        <taxon>Spermatophyta</taxon>
        <taxon>Magnoliopsida</taxon>
        <taxon>eudicotyledons</taxon>
        <taxon>Gunneridae</taxon>
        <taxon>Pentapetalae</taxon>
        <taxon>asterids</taxon>
        <taxon>lamiids</taxon>
        <taxon>Solanales</taxon>
        <taxon>Solanaceae</taxon>
        <taxon>Solanoideae</taxon>
        <taxon>Solaneae</taxon>
        <taxon>Solanum</taxon>
    </lineage>
</organism>
<reference evidence="1" key="1">
    <citation type="submission" date="2015-12" db="EMBL/GenBank/DDBJ databases">
        <title>Gene expression during late stages of embryo sac development: a critical building block for successful pollen-pistil interactions.</title>
        <authorList>
            <person name="Liu Y."/>
            <person name="Joly V."/>
            <person name="Sabar M."/>
            <person name="Matton D.P."/>
        </authorList>
    </citation>
    <scope>NUCLEOTIDE SEQUENCE</scope>
</reference>
<dbReference type="EMBL" id="GEDG01030479">
    <property type="protein sequence ID" value="JAP11905.1"/>
    <property type="molecule type" value="Transcribed_RNA"/>
</dbReference>
<protein>
    <submittedName>
        <fullName evidence="1">Putative ovule protein</fullName>
    </submittedName>
</protein>
<evidence type="ECO:0000313" key="1">
    <source>
        <dbReference type="EMBL" id="JAP11905.1"/>
    </source>
</evidence>
<name>A0A0V0GUV2_SOLCH</name>
<proteinExistence type="predicted"/>
<sequence>MAPGGGVSSCKELVESWQKISRFDTTKTHDELEKSITCIGEKFRKCSIHELLECPICKRSMYPPFYQVNTTPIYFYDRGVHTSFHAESRLISWDTCHLLSAIGTR</sequence>
<dbReference type="AlphaFoldDB" id="A0A0V0GUV2"/>
<accession>A0A0V0GUV2</accession>